<dbReference type="Pfam" id="PF04519">
    <property type="entry name" value="Bactofilin"/>
    <property type="match status" value="1"/>
</dbReference>
<comment type="caution">
    <text evidence="3">The sequence shown here is derived from an EMBL/GenBank/DDBJ whole genome shotgun (WGS) entry which is preliminary data.</text>
</comment>
<protein>
    <submittedName>
        <fullName evidence="3">Cell shape determination protein CcmA</fullName>
    </submittedName>
</protein>
<dbReference type="PANTHER" id="PTHR35024">
    <property type="entry name" value="HYPOTHETICAL CYTOSOLIC PROTEIN"/>
    <property type="match status" value="1"/>
</dbReference>
<reference evidence="3 4" key="1">
    <citation type="submission" date="2016-05" db="EMBL/GenBank/DDBJ databases">
        <title>Diversity and Homogeneity among Thermoacidophilic Verrucomicrobia Methanotrophs Linked with Geographical Origin.</title>
        <authorList>
            <person name="Erikstad H.-A."/>
            <person name="Smestad N.B."/>
            <person name="Ceballos R.M."/>
            <person name="Birkeland N.-K."/>
        </authorList>
    </citation>
    <scope>NUCLEOTIDE SEQUENCE [LARGE SCALE GENOMIC DNA]</scope>
    <source>
        <strain evidence="3 4">Phi</strain>
    </source>
</reference>
<accession>A0A4Y8PCA9</accession>
<keyword evidence="4" id="KW-1185">Reference proteome</keyword>
<name>A0A4Y8PCA9_9BACT</name>
<gene>
    <name evidence="3" type="ORF">A7Q10_08215</name>
</gene>
<sequence>MIGNFLRKSDSTKPQPAKVIPPEPLGSPPAAPSLENPLSVKEIKEKEEYRQKEKDKEALVQKPALVSEQKKDFNEEQTKEKDRQQNIVALESKLFGSLAFQNQLILNGCFEGEIFSKEGTLIIGQKAIVKANIEVGNILVFGHFSGNINATHLTELKAGSEVLGDVKTRKLKVEEGAMLIGKCECIAQS</sequence>
<dbReference type="Proteomes" id="UP000297713">
    <property type="component" value="Unassembled WGS sequence"/>
</dbReference>
<organism evidence="3 4">
    <name type="scientific">Methylacidiphilum caldifontis</name>
    <dbReference type="NCBI Taxonomy" id="2795386"/>
    <lineage>
        <taxon>Bacteria</taxon>
        <taxon>Pseudomonadati</taxon>
        <taxon>Verrucomicrobiota</taxon>
        <taxon>Methylacidiphilae</taxon>
        <taxon>Methylacidiphilales</taxon>
        <taxon>Methylacidiphilaceae</taxon>
        <taxon>Methylacidiphilum (ex Ratnadevi et al. 2023)</taxon>
    </lineage>
</organism>
<dbReference type="EMBL" id="LXQC01000139">
    <property type="protein sequence ID" value="TFE68642.1"/>
    <property type="molecule type" value="Genomic_DNA"/>
</dbReference>
<evidence type="ECO:0000313" key="4">
    <source>
        <dbReference type="Proteomes" id="UP000297713"/>
    </source>
</evidence>
<dbReference type="InterPro" id="IPR007607">
    <property type="entry name" value="BacA/B"/>
</dbReference>
<feature type="compositionally biased region" description="Pro residues" evidence="2">
    <location>
        <begin position="19"/>
        <end position="31"/>
    </location>
</feature>
<dbReference type="OrthoDB" id="9789407at2"/>
<evidence type="ECO:0000256" key="2">
    <source>
        <dbReference type="SAM" id="MobiDB-lite"/>
    </source>
</evidence>
<feature type="region of interest" description="Disordered" evidence="2">
    <location>
        <begin position="1"/>
        <end position="42"/>
    </location>
</feature>
<proteinExistence type="inferred from homology"/>
<comment type="similarity">
    <text evidence="1">Belongs to the bactofilin family.</text>
</comment>
<evidence type="ECO:0000256" key="1">
    <source>
        <dbReference type="ARBA" id="ARBA00044755"/>
    </source>
</evidence>
<dbReference type="AlphaFoldDB" id="A0A4Y8PCA9"/>
<dbReference type="PANTHER" id="PTHR35024:SF4">
    <property type="entry name" value="POLYMER-FORMING CYTOSKELETAL PROTEIN"/>
    <property type="match status" value="1"/>
</dbReference>
<evidence type="ECO:0000313" key="3">
    <source>
        <dbReference type="EMBL" id="TFE68642.1"/>
    </source>
</evidence>
<dbReference type="RefSeq" id="WP_134440120.1">
    <property type="nucleotide sequence ID" value="NZ_LXQC01000139.1"/>
</dbReference>